<dbReference type="AlphaFoldDB" id="A0A381Y7C0"/>
<feature type="domain" description="Cytochrome c7-like" evidence="1">
    <location>
        <begin position="147"/>
        <end position="205"/>
    </location>
</feature>
<sequence>VLSVHNRPPKIQAIAKQEFREDVRVNVSVLEALKPLRKSALLGIVGIIGIVVGLKINATYSTHLKPVQPIEFSHRIHAGENQIECLYCHSSADRSPSAGVPSVAKCVGCHERVVTVRDSAEIAKLNAYWQDQEPIPWIKVHDVPDFVHFTHKRHVLAGLECQQCHGPVETMDRIERVADLTMPWCTDCHTLNQTDNGLDCYTCHK</sequence>
<accession>A0A381Y7C0</accession>
<dbReference type="EMBL" id="UINC01017560">
    <property type="protein sequence ID" value="SVA72948.1"/>
    <property type="molecule type" value="Genomic_DNA"/>
</dbReference>
<dbReference type="SUPFAM" id="SSF48695">
    <property type="entry name" value="Multiheme cytochromes"/>
    <property type="match status" value="1"/>
</dbReference>
<gene>
    <name evidence="2" type="ORF">METZ01_LOCUS125802</name>
</gene>
<dbReference type="CDD" id="cd08168">
    <property type="entry name" value="Cytochrom_C3"/>
    <property type="match status" value="1"/>
</dbReference>
<dbReference type="Gene3D" id="3.90.10.10">
    <property type="entry name" value="Cytochrome C3"/>
    <property type="match status" value="2"/>
</dbReference>
<evidence type="ECO:0000313" key="2">
    <source>
        <dbReference type="EMBL" id="SVA72948.1"/>
    </source>
</evidence>
<dbReference type="InterPro" id="IPR029467">
    <property type="entry name" value="Cyt_c7-like"/>
</dbReference>
<proteinExistence type="predicted"/>
<name>A0A381Y7C0_9ZZZZ</name>
<dbReference type="PANTHER" id="PTHR39425">
    <property type="entry name" value="LIPOPROTEIN CYTOCHROME C"/>
    <property type="match status" value="1"/>
</dbReference>
<dbReference type="InterPro" id="IPR036280">
    <property type="entry name" value="Multihaem_cyt_sf"/>
</dbReference>
<organism evidence="2">
    <name type="scientific">marine metagenome</name>
    <dbReference type="NCBI Taxonomy" id="408172"/>
    <lineage>
        <taxon>unclassified sequences</taxon>
        <taxon>metagenomes</taxon>
        <taxon>ecological metagenomes</taxon>
    </lineage>
</organism>
<evidence type="ECO:0000259" key="1">
    <source>
        <dbReference type="Pfam" id="PF14522"/>
    </source>
</evidence>
<reference evidence="2" key="1">
    <citation type="submission" date="2018-05" db="EMBL/GenBank/DDBJ databases">
        <authorList>
            <person name="Lanie J.A."/>
            <person name="Ng W.-L."/>
            <person name="Kazmierczak K.M."/>
            <person name="Andrzejewski T.M."/>
            <person name="Davidsen T.M."/>
            <person name="Wayne K.J."/>
            <person name="Tettelin H."/>
            <person name="Glass J.I."/>
            <person name="Rusch D."/>
            <person name="Podicherti R."/>
            <person name="Tsui H.-C.T."/>
            <person name="Winkler M.E."/>
        </authorList>
    </citation>
    <scope>NUCLEOTIDE SEQUENCE</scope>
</reference>
<dbReference type="PANTHER" id="PTHR39425:SF1">
    <property type="entry name" value="CYTOCHROME C7-LIKE DOMAIN-CONTAINING PROTEIN"/>
    <property type="match status" value="1"/>
</dbReference>
<dbReference type="Pfam" id="PF14522">
    <property type="entry name" value="Cytochrome_C7"/>
    <property type="match status" value="1"/>
</dbReference>
<protein>
    <recommendedName>
        <fullName evidence="1">Cytochrome c7-like domain-containing protein</fullName>
    </recommendedName>
</protein>
<feature type="non-terminal residue" evidence="2">
    <location>
        <position position="1"/>
    </location>
</feature>